<reference evidence="2" key="1">
    <citation type="submission" date="2018-04" db="EMBL/GenBank/DDBJ databases">
        <authorList>
            <person name="Illikoud N."/>
        </authorList>
    </citation>
    <scope>NUCLEOTIDE SEQUENCE [LARGE SCALE GENOMIC DNA]</scope>
</reference>
<proteinExistence type="predicted"/>
<dbReference type="PANTHER" id="PTHR13887:SF47">
    <property type="entry name" value="CLPXP ADAPTER PROTEIN SPXH"/>
    <property type="match status" value="1"/>
</dbReference>
<dbReference type="Proteomes" id="UP000270190">
    <property type="component" value="Unassembled WGS sequence"/>
</dbReference>
<evidence type="ECO:0000313" key="2">
    <source>
        <dbReference type="Proteomes" id="UP000270190"/>
    </source>
</evidence>
<dbReference type="RefSeq" id="WP_120488123.1">
    <property type="nucleotide sequence ID" value="NZ_OUNC01000083.1"/>
</dbReference>
<dbReference type="InterPro" id="IPR036249">
    <property type="entry name" value="Thioredoxin-like_sf"/>
</dbReference>
<sequence length="260" mass="30410">MLNNLQHNIFPAKRNEKPLELYLFFNPLNEKSWDLEQLVRKLKLTYGNYFKLRYVLNVGSCISCEQKENDATIFYAIKAAELQGHRLGTEFIQRLFDSYYIGQKNIYDKNILSDIANESGLDVSEFQLDLTSSITEKAFLCDQSIATEMDVRQSPCLVFFNRYHDEEGLKIDGLHALDIYQHIFCELLKSEPKLKEDLTIEECMEFLRFSTCTDIANILNLTEKKVTCELKKLSLQSKVKQTLTQQGVLWKKIKRRFYAI</sequence>
<protein>
    <recommendedName>
        <fullName evidence="3">Dithiol-disulfide isomerase</fullName>
    </recommendedName>
</protein>
<dbReference type="Pfam" id="PF13743">
    <property type="entry name" value="Thioredoxin_5"/>
    <property type="match status" value="1"/>
</dbReference>
<dbReference type="SUPFAM" id="SSF52833">
    <property type="entry name" value="Thioredoxin-like"/>
    <property type="match status" value="1"/>
</dbReference>
<gene>
    <name evidence="1" type="ORF">BTBSAS_90032</name>
</gene>
<dbReference type="PANTHER" id="PTHR13887">
    <property type="entry name" value="GLUTATHIONE S-TRANSFERASE KAPPA"/>
    <property type="match status" value="1"/>
</dbReference>
<evidence type="ECO:0008006" key="3">
    <source>
        <dbReference type="Google" id="ProtNLM"/>
    </source>
</evidence>
<evidence type="ECO:0000313" key="1">
    <source>
        <dbReference type="EMBL" id="SPP30818.1"/>
    </source>
</evidence>
<dbReference type="Gene3D" id="3.40.30.10">
    <property type="entry name" value="Glutaredoxin"/>
    <property type="match status" value="1"/>
</dbReference>
<dbReference type="AlphaFoldDB" id="A0A2X0R2K8"/>
<name>A0A2X0R2K8_BROTH</name>
<accession>A0A2X0R2K8</accession>
<organism evidence="1 2">
    <name type="scientific">Brochothrix thermosphacta</name>
    <name type="common">Microbacterium thermosphactum</name>
    <dbReference type="NCBI Taxonomy" id="2756"/>
    <lineage>
        <taxon>Bacteria</taxon>
        <taxon>Bacillati</taxon>
        <taxon>Bacillota</taxon>
        <taxon>Bacilli</taxon>
        <taxon>Bacillales</taxon>
        <taxon>Listeriaceae</taxon>
        <taxon>Brochothrix</taxon>
    </lineage>
</organism>
<dbReference type="EMBL" id="OUNC01000083">
    <property type="protein sequence ID" value="SPP30818.1"/>
    <property type="molecule type" value="Genomic_DNA"/>
</dbReference>